<evidence type="ECO:0000256" key="1">
    <source>
        <dbReference type="ARBA" id="ARBA00007623"/>
    </source>
</evidence>
<dbReference type="Gene3D" id="2.60.120.380">
    <property type="match status" value="1"/>
</dbReference>
<dbReference type="InterPro" id="IPR036213">
    <property type="entry name" value="Calpain_III_sf"/>
</dbReference>
<dbReference type="SMART" id="SM00230">
    <property type="entry name" value="CysPc"/>
    <property type="match status" value="1"/>
</dbReference>
<reference evidence="12" key="1">
    <citation type="submission" date="2021-02" db="EMBL/GenBank/DDBJ databases">
        <title>Comparative genomics reveals that relaxation of natural selection precedes convergent phenotypic evolution of cavefish.</title>
        <authorList>
            <person name="Peng Z."/>
        </authorList>
    </citation>
    <scope>NUCLEOTIDE SEQUENCE</scope>
    <source>
        <tissue evidence="12">Muscle</tissue>
    </source>
</reference>
<dbReference type="PROSITE" id="PS50222">
    <property type="entry name" value="EF_HAND_2"/>
    <property type="match status" value="1"/>
</dbReference>
<dbReference type="EMBL" id="JAFHDT010000010">
    <property type="protein sequence ID" value="KAI7804255.1"/>
    <property type="molecule type" value="Genomic_DNA"/>
</dbReference>
<dbReference type="CDD" id="cd16195">
    <property type="entry name" value="EFh_PEF_CAPN13_14"/>
    <property type="match status" value="1"/>
</dbReference>
<sequence length="684" mass="78051">MPPPGVCLNIESERNLRDGRGSLTSPDRFLGQDFSDLKHYCLKERLRFVDNSFPPDIRSIGVGLLKPEEEKSVVWRRPAELVSNPVYIVEETSRFDFLQGDVGNCWFLASVGALTFQREIMKQIIQSDQRFSVDYAGIFHFRFWRFGKWVDVVIDDKLPTINGELIFVRSKTPDEFWPALLEKAYAKVCGSYMDMNSGNISEALKDFTGGPHVTFKLSEASEKLWDIMRRASQSESLMGCSTPGGKVINNVVLPNGLVNMHAYTVTGITEVVCRGRPLKLVRIFNPWGRGEWNGDWSDRSPLWNLVGPEEQNYNIVRDNGEFWMSMEDFCGQFSEVDVCCSDMNVLAGSHSSSWRTEGHSGQWVMETTAGGCPNYPDTFPKNPQYRVTLQTTPEDPRDTNTPNLLVSLLQKPLRAHRHLADHLHIGFNIYEVPAHLKDLREKLPASFFNTARPVGHVKNFLNAREVTEFFRLKAGDYVVVPSTFQPNEASSFILSIYSKTEARIKDMSGYGLTRTKINTRNVDESFQLFQQYADKYREVDSEQLQRLLNENLPARFGLDLCKSVVALMDLSVTGRLNESEFLRLWKRVVMLKDMFNNMDDTNTGSLSMNKLQKALQVAGFGMSDSMLNLMAMRYGYANGQITLENYIFLVLRMESMSKTFKRLAAGEKGVMLQENEWMHLTMYS</sequence>
<dbReference type="GO" id="GO:0005737">
    <property type="term" value="C:cytoplasm"/>
    <property type="evidence" value="ECO:0007669"/>
    <property type="project" value="TreeGrafter"/>
</dbReference>
<dbReference type="SUPFAM" id="SSF54001">
    <property type="entry name" value="Cysteine proteinases"/>
    <property type="match status" value="1"/>
</dbReference>
<comment type="caution">
    <text evidence="12">The sequence shown here is derived from an EMBL/GenBank/DDBJ whole genome shotgun (WGS) entry which is preliminary data.</text>
</comment>
<dbReference type="GO" id="GO:0005509">
    <property type="term" value="F:calcium ion binding"/>
    <property type="evidence" value="ECO:0007669"/>
    <property type="project" value="InterPro"/>
</dbReference>
<dbReference type="FunFam" id="2.60.120.380:FF:000001">
    <property type="entry name" value="Calpain-1 catalytic subunit"/>
    <property type="match status" value="1"/>
</dbReference>
<dbReference type="PROSITE" id="PS00139">
    <property type="entry name" value="THIOL_PROTEASE_CYS"/>
    <property type="match status" value="1"/>
</dbReference>
<dbReference type="InterPro" id="IPR002048">
    <property type="entry name" value="EF_hand_dom"/>
</dbReference>
<dbReference type="Gene3D" id="3.90.70.10">
    <property type="entry name" value="Cysteine proteinases"/>
    <property type="match status" value="1"/>
</dbReference>
<evidence type="ECO:0000256" key="8">
    <source>
        <dbReference type="PIRSR" id="PIRSR622684-1"/>
    </source>
</evidence>
<dbReference type="OrthoDB" id="424753at2759"/>
<feature type="active site" evidence="8 9">
    <location>
        <position position="285"/>
    </location>
</feature>
<dbReference type="InterPro" id="IPR033883">
    <property type="entry name" value="C2_III"/>
</dbReference>
<dbReference type="PRINTS" id="PR00704">
    <property type="entry name" value="CALPAIN"/>
</dbReference>
<dbReference type="InterPro" id="IPR038765">
    <property type="entry name" value="Papain-like_cys_pep_sf"/>
</dbReference>
<evidence type="ECO:0000256" key="6">
    <source>
        <dbReference type="ARBA" id="ARBA00022807"/>
    </source>
</evidence>
<evidence type="ECO:0000256" key="2">
    <source>
        <dbReference type="ARBA" id="ARBA00022670"/>
    </source>
</evidence>
<keyword evidence="13" id="KW-1185">Reference proteome</keyword>
<feature type="domain" description="EF-hand" evidence="11">
    <location>
        <begin position="586"/>
        <end position="621"/>
    </location>
</feature>
<dbReference type="InterPro" id="IPR022682">
    <property type="entry name" value="Calpain_domain_III"/>
</dbReference>
<evidence type="ECO:0000256" key="9">
    <source>
        <dbReference type="PROSITE-ProRule" id="PRU00239"/>
    </source>
</evidence>
<evidence type="ECO:0000256" key="5">
    <source>
        <dbReference type="ARBA" id="ARBA00022801"/>
    </source>
</evidence>
<keyword evidence="5 9" id="KW-0378">Hydrolase</keyword>
<dbReference type="AlphaFoldDB" id="A0A9W7WLW7"/>
<dbReference type="InterPro" id="IPR011992">
    <property type="entry name" value="EF-hand-dom_pair"/>
</dbReference>
<dbReference type="InterPro" id="IPR022683">
    <property type="entry name" value="Calpain_III"/>
</dbReference>
<dbReference type="CDD" id="cd00044">
    <property type="entry name" value="CysPc"/>
    <property type="match status" value="1"/>
</dbReference>
<dbReference type="GO" id="GO:0004198">
    <property type="term" value="F:calcium-dependent cysteine-type endopeptidase activity"/>
    <property type="evidence" value="ECO:0007669"/>
    <property type="project" value="InterPro"/>
</dbReference>
<accession>A0A9W7WLW7</accession>
<dbReference type="PANTHER" id="PTHR10183">
    <property type="entry name" value="CALPAIN"/>
    <property type="match status" value="1"/>
</dbReference>
<dbReference type="InterPro" id="IPR001300">
    <property type="entry name" value="Peptidase_C2_calpain_cat"/>
</dbReference>
<organism evidence="12 13">
    <name type="scientific">Triplophysa rosa</name>
    <name type="common">Cave loach</name>
    <dbReference type="NCBI Taxonomy" id="992332"/>
    <lineage>
        <taxon>Eukaryota</taxon>
        <taxon>Metazoa</taxon>
        <taxon>Chordata</taxon>
        <taxon>Craniata</taxon>
        <taxon>Vertebrata</taxon>
        <taxon>Euteleostomi</taxon>
        <taxon>Actinopterygii</taxon>
        <taxon>Neopterygii</taxon>
        <taxon>Teleostei</taxon>
        <taxon>Ostariophysi</taxon>
        <taxon>Cypriniformes</taxon>
        <taxon>Nemacheilidae</taxon>
        <taxon>Triplophysa</taxon>
    </lineage>
</organism>
<evidence type="ECO:0000313" key="12">
    <source>
        <dbReference type="EMBL" id="KAI7804255.1"/>
    </source>
</evidence>
<protein>
    <recommendedName>
        <fullName evidence="14">Calpain-1 catalytic subunit</fullName>
    </recommendedName>
</protein>
<dbReference type="InterPro" id="IPR000169">
    <property type="entry name" value="Pept_cys_AS"/>
</dbReference>
<name>A0A9W7WLW7_TRIRA</name>
<dbReference type="Pfam" id="PF00648">
    <property type="entry name" value="Peptidase_C2"/>
    <property type="match status" value="1"/>
</dbReference>
<keyword evidence="2 9" id="KW-0645">Protease</keyword>
<keyword evidence="4" id="KW-0677">Repeat</keyword>
<keyword evidence="3" id="KW-0479">Metal-binding</keyword>
<dbReference type="PANTHER" id="PTHR10183:SF302">
    <property type="entry name" value="CALPAIN-14"/>
    <property type="match status" value="1"/>
</dbReference>
<dbReference type="InterPro" id="IPR022684">
    <property type="entry name" value="Calpain_cysteine_protease"/>
</dbReference>
<dbReference type="PROSITE" id="PS50203">
    <property type="entry name" value="CALPAIN_CAT"/>
    <property type="match status" value="1"/>
</dbReference>
<keyword evidence="7" id="KW-0106">Calcium</keyword>
<keyword evidence="6 9" id="KW-0788">Thiol protease</keyword>
<gene>
    <name evidence="12" type="ORF">IRJ41_003591</name>
</gene>
<dbReference type="Proteomes" id="UP001059041">
    <property type="component" value="Linkage Group LG10"/>
</dbReference>
<feature type="active site" evidence="8 9">
    <location>
        <position position="105"/>
    </location>
</feature>
<dbReference type="SMART" id="SM00720">
    <property type="entry name" value="calpain_III"/>
    <property type="match status" value="1"/>
</dbReference>
<proteinExistence type="inferred from homology"/>
<dbReference type="SUPFAM" id="SSF47473">
    <property type="entry name" value="EF-hand"/>
    <property type="match status" value="1"/>
</dbReference>
<evidence type="ECO:0000313" key="13">
    <source>
        <dbReference type="Proteomes" id="UP001059041"/>
    </source>
</evidence>
<evidence type="ECO:0000256" key="7">
    <source>
        <dbReference type="ARBA" id="ARBA00022837"/>
    </source>
</evidence>
<evidence type="ECO:0000259" key="11">
    <source>
        <dbReference type="PROSITE" id="PS50222"/>
    </source>
</evidence>
<dbReference type="Pfam" id="PF01067">
    <property type="entry name" value="Calpain_III"/>
    <property type="match status" value="1"/>
</dbReference>
<dbReference type="Gene3D" id="1.10.238.10">
    <property type="entry name" value="EF-hand"/>
    <property type="match status" value="1"/>
</dbReference>
<comment type="similarity">
    <text evidence="1">Belongs to the peptidase C2 family.</text>
</comment>
<feature type="active site" evidence="8 9">
    <location>
        <position position="261"/>
    </location>
</feature>
<dbReference type="FunFam" id="3.90.70.10:FF:000054">
    <property type="entry name" value="Calpain 14"/>
    <property type="match status" value="1"/>
</dbReference>
<dbReference type="GO" id="GO:0006508">
    <property type="term" value="P:proteolysis"/>
    <property type="evidence" value="ECO:0007669"/>
    <property type="project" value="UniProtKB-KW"/>
</dbReference>
<dbReference type="SUPFAM" id="SSF49758">
    <property type="entry name" value="Calpain large subunit, middle domain (domain III)"/>
    <property type="match status" value="1"/>
</dbReference>
<evidence type="ECO:0008006" key="14">
    <source>
        <dbReference type="Google" id="ProtNLM"/>
    </source>
</evidence>
<evidence type="ECO:0000259" key="10">
    <source>
        <dbReference type="PROSITE" id="PS50203"/>
    </source>
</evidence>
<evidence type="ECO:0000256" key="4">
    <source>
        <dbReference type="ARBA" id="ARBA00022737"/>
    </source>
</evidence>
<dbReference type="CDD" id="cd00214">
    <property type="entry name" value="Calpain_III"/>
    <property type="match status" value="1"/>
</dbReference>
<feature type="domain" description="Calpain catalytic" evidence="10">
    <location>
        <begin position="47"/>
        <end position="339"/>
    </location>
</feature>
<evidence type="ECO:0000256" key="3">
    <source>
        <dbReference type="ARBA" id="ARBA00022723"/>
    </source>
</evidence>